<organism evidence="2 3">
    <name type="scientific">Allocoleopsis franciscana PCC 7113</name>
    <dbReference type="NCBI Taxonomy" id="1173027"/>
    <lineage>
        <taxon>Bacteria</taxon>
        <taxon>Bacillati</taxon>
        <taxon>Cyanobacteriota</taxon>
        <taxon>Cyanophyceae</taxon>
        <taxon>Coleofasciculales</taxon>
        <taxon>Coleofasciculaceae</taxon>
        <taxon>Allocoleopsis</taxon>
        <taxon>Allocoleopsis franciscana</taxon>
    </lineage>
</organism>
<dbReference type="AlphaFoldDB" id="K9WHE2"/>
<dbReference type="GO" id="GO:0046906">
    <property type="term" value="F:tetrapyrrole binding"/>
    <property type="evidence" value="ECO:0007669"/>
    <property type="project" value="TreeGrafter"/>
</dbReference>
<dbReference type="EMBL" id="CP003630">
    <property type="protein sequence ID" value="AFZ18947.1"/>
    <property type="molecule type" value="Genomic_DNA"/>
</dbReference>
<feature type="domain" description="GUN4-like" evidence="1">
    <location>
        <begin position="134"/>
        <end position="267"/>
    </location>
</feature>
<dbReference type="PANTHER" id="PTHR34800">
    <property type="entry name" value="TETRAPYRROLE-BINDING PROTEIN, CHLOROPLASTIC"/>
    <property type="match status" value="1"/>
</dbReference>
<name>K9WHE2_9CYAN</name>
<protein>
    <submittedName>
        <fullName evidence="2">GUN4 protein</fullName>
    </submittedName>
</protein>
<dbReference type="RefSeq" id="WP_015183091.1">
    <property type="nucleotide sequence ID" value="NC_019738.1"/>
</dbReference>
<keyword evidence="3" id="KW-1185">Reference proteome</keyword>
<dbReference type="InterPro" id="IPR037215">
    <property type="entry name" value="GUN4-like_sf"/>
</dbReference>
<dbReference type="STRING" id="1173027.Mic7113_3208"/>
<dbReference type="InterPro" id="IPR008629">
    <property type="entry name" value="GUN4-like"/>
</dbReference>
<evidence type="ECO:0000313" key="2">
    <source>
        <dbReference type="EMBL" id="AFZ18947.1"/>
    </source>
</evidence>
<dbReference type="Gene3D" id="1.10.10.1770">
    <property type="entry name" value="Gun4-like"/>
    <property type="match status" value="1"/>
</dbReference>
<reference evidence="2 3" key="1">
    <citation type="submission" date="2012-06" db="EMBL/GenBank/DDBJ databases">
        <title>Finished chromosome of genome of Microcoleus sp. PCC 7113.</title>
        <authorList>
            <consortium name="US DOE Joint Genome Institute"/>
            <person name="Gugger M."/>
            <person name="Coursin T."/>
            <person name="Rippka R."/>
            <person name="Tandeau De Marsac N."/>
            <person name="Huntemann M."/>
            <person name="Wei C.-L."/>
            <person name="Han J."/>
            <person name="Detter J.C."/>
            <person name="Han C."/>
            <person name="Tapia R."/>
            <person name="Chen A."/>
            <person name="Kyrpides N."/>
            <person name="Mavromatis K."/>
            <person name="Markowitz V."/>
            <person name="Szeto E."/>
            <person name="Ivanova N."/>
            <person name="Pagani I."/>
            <person name="Pati A."/>
            <person name="Goodwin L."/>
            <person name="Nordberg H.P."/>
            <person name="Cantor M.N."/>
            <person name="Hua S.X."/>
            <person name="Woyke T."/>
            <person name="Kerfeld C.A."/>
        </authorList>
    </citation>
    <scope>NUCLEOTIDE SEQUENCE [LARGE SCALE GENOMIC DNA]</scope>
    <source>
        <strain evidence="2 3">PCC 7113</strain>
    </source>
</reference>
<evidence type="ECO:0000313" key="3">
    <source>
        <dbReference type="Proteomes" id="UP000010471"/>
    </source>
</evidence>
<dbReference type="PANTHER" id="PTHR34800:SF1">
    <property type="entry name" value="TETRAPYRROLE-BINDING PROTEIN, CHLOROPLASTIC"/>
    <property type="match status" value="1"/>
</dbReference>
<dbReference type="OrthoDB" id="7915178at2"/>
<dbReference type="SUPFAM" id="SSF140869">
    <property type="entry name" value="GUN4-like"/>
    <property type="match status" value="1"/>
</dbReference>
<gene>
    <name evidence="2" type="ORF">Mic7113_3208</name>
</gene>
<proteinExistence type="predicted"/>
<dbReference type="CDD" id="cd16383">
    <property type="entry name" value="GUN4"/>
    <property type="match status" value="1"/>
</dbReference>
<evidence type="ECO:0000259" key="1">
    <source>
        <dbReference type="Pfam" id="PF05419"/>
    </source>
</evidence>
<dbReference type="Gene3D" id="1.25.40.620">
    <property type="match status" value="1"/>
</dbReference>
<dbReference type="eggNOG" id="COG0515">
    <property type="taxonomic scope" value="Bacteria"/>
</dbReference>
<dbReference type="Gene3D" id="2.60.120.430">
    <property type="entry name" value="Galactose-binding lectin"/>
    <property type="match status" value="1"/>
</dbReference>
<dbReference type="KEGG" id="mic:Mic7113_3208"/>
<dbReference type="Pfam" id="PF05419">
    <property type="entry name" value="GUN4"/>
    <property type="match status" value="1"/>
</dbReference>
<dbReference type="HOGENOM" id="CLU_965812_0_0_3"/>
<dbReference type="Proteomes" id="UP000010471">
    <property type="component" value="Chromosome"/>
</dbReference>
<sequence>MSNINQLIIEGCFNVESATPKGTYFQNLSDQSVRVKFSAAGQWTYNPNVGFHSAAGHPNYPKGTENYKLPGSPEGSLIVRRANGSFQYVGTEATIELNPMEIVSFVCNDDGVWGEVGGHYDNQGCISVIWALQMQDKYAQLRDFLTAEKWQEADEETARLMLKSVGRDFEGSFERDELSKIPCSLLKDLDKIWLFASQGRFGFSVQKEIWESVGGSPQTEDTAIAEGFGNRIGQYTNGNWVYYDDLTFNLSAPIGHLPALWWRRSWVNAGFAYPIDSLVQRLSTCKIS</sequence>
<accession>K9WHE2</accession>